<protein>
    <recommendedName>
        <fullName evidence="8">Carboxypeptidase</fullName>
        <ecNumber evidence="8">3.4.16.-</ecNumber>
    </recommendedName>
</protein>
<dbReference type="PRINTS" id="PR00724">
    <property type="entry name" value="CRBOXYPTASEC"/>
</dbReference>
<evidence type="ECO:0000256" key="5">
    <source>
        <dbReference type="ARBA" id="ARBA00022801"/>
    </source>
</evidence>
<dbReference type="PROSITE" id="PS00560">
    <property type="entry name" value="CARBOXYPEPT_SER_HIS"/>
    <property type="match status" value="1"/>
</dbReference>
<dbReference type="Pfam" id="PF00450">
    <property type="entry name" value="Peptidase_S10"/>
    <property type="match status" value="1"/>
</dbReference>
<dbReference type="FunFam" id="3.40.50.1820:FF:000573">
    <property type="entry name" value="Carboxypeptidase"/>
    <property type="match status" value="1"/>
</dbReference>
<dbReference type="PANTHER" id="PTHR11802:SF132">
    <property type="entry name" value="SERINE CARBOXYPEPTIDASE-LIKE 36-RELATED"/>
    <property type="match status" value="1"/>
</dbReference>
<evidence type="ECO:0000256" key="3">
    <source>
        <dbReference type="ARBA" id="ARBA00022670"/>
    </source>
</evidence>
<evidence type="ECO:0000256" key="1">
    <source>
        <dbReference type="ARBA" id="ARBA00009431"/>
    </source>
</evidence>
<evidence type="ECO:0000256" key="2">
    <source>
        <dbReference type="ARBA" id="ARBA00022645"/>
    </source>
</evidence>
<reference evidence="9 10" key="1">
    <citation type="journal article" date="2022" name="Cell">
        <title>Repeat-based holocentromeres influence genome architecture and karyotype evolution.</title>
        <authorList>
            <person name="Hofstatter P.G."/>
            <person name="Thangavel G."/>
            <person name="Lux T."/>
            <person name="Neumann P."/>
            <person name="Vondrak T."/>
            <person name="Novak P."/>
            <person name="Zhang M."/>
            <person name="Costa L."/>
            <person name="Castellani M."/>
            <person name="Scott A."/>
            <person name="Toegelov H."/>
            <person name="Fuchs J."/>
            <person name="Mata-Sucre Y."/>
            <person name="Dias Y."/>
            <person name="Vanzela A.L.L."/>
            <person name="Huettel B."/>
            <person name="Almeida C.C.S."/>
            <person name="Simkova H."/>
            <person name="Souza G."/>
            <person name="Pedrosa-Harand A."/>
            <person name="Macas J."/>
            <person name="Mayer K.F.X."/>
            <person name="Houben A."/>
            <person name="Marques A."/>
        </authorList>
    </citation>
    <scope>NUCLEOTIDE SEQUENCE [LARGE SCALE GENOMIC DNA]</scope>
    <source>
        <strain evidence="9">RhyTen1mFocal</strain>
    </source>
</reference>
<dbReference type="FunFam" id="3.40.50.11320:FF:000001">
    <property type="entry name" value="Carboxypeptidase"/>
    <property type="match status" value="1"/>
</dbReference>
<dbReference type="AlphaFoldDB" id="A0AAD6EQ78"/>
<dbReference type="GO" id="GO:0006508">
    <property type="term" value="P:proteolysis"/>
    <property type="evidence" value="ECO:0007669"/>
    <property type="project" value="UniProtKB-KW"/>
</dbReference>
<evidence type="ECO:0000313" key="9">
    <source>
        <dbReference type="EMBL" id="KAJ3697122.1"/>
    </source>
</evidence>
<evidence type="ECO:0000256" key="8">
    <source>
        <dbReference type="RuleBase" id="RU361156"/>
    </source>
</evidence>
<keyword evidence="2 8" id="KW-0121">Carboxypeptidase</keyword>
<dbReference type="GO" id="GO:0004185">
    <property type="term" value="F:serine-type carboxypeptidase activity"/>
    <property type="evidence" value="ECO:0007669"/>
    <property type="project" value="UniProtKB-UniRule"/>
</dbReference>
<dbReference type="InterPro" id="IPR033124">
    <property type="entry name" value="Ser_caboxypep_his_AS"/>
</dbReference>
<keyword evidence="5 8" id="KW-0378">Hydrolase</keyword>
<organism evidence="9 10">
    <name type="scientific">Rhynchospora tenuis</name>
    <dbReference type="NCBI Taxonomy" id="198213"/>
    <lineage>
        <taxon>Eukaryota</taxon>
        <taxon>Viridiplantae</taxon>
        <taxon>Streptophyta</taxon>
        <taxon>Embryophyta</taxon>
        <taxon>Tracheophyta</taxon>
        <taxon>Spermatophyta</taxon>
        <taxon>Magnoliopsida</taxon>
        <taxon>Liliopsida</taxon>
        <taxon>Poales</taxon>
        <taxon>Cyperaceae</taxon>
        <taxon>Cyperoideae</taxon>
        <taxon>Rhynchosporeae</taxon>
        <taxon>Rhynchospora</taxon>
    </lineage>
</organism>
<dbReference type="Gene3D" id="3.40.50.1820">
    <property type="entry name" value="alpha/beta hydrolase"/>
    <property type="match status" value="1"/>
</dbReference>
<comment type="caution">
    <text evidence="9">The sequence shown here is derived from an EMBL/GenBank/DDBJ whole genome shotgun (WGS) entry which is preliminary data.</text>
</comment>
<dbReference type="SUPFAM" id="SSF53474">
    <property type="entry name" value="alpha/beta-Hydrolases"/>
    <property type="match status" value="1"/>
</dbReference>
<evidence type="ECO:0000256" key="4">
    <source>
        <dbReference type="ARBA" id="ARBA00022729"/>
    </source>
</evidence>
<feature type="signal peptide" evidence="8">
    <location>
        <begin position="1"/>
        <end position="23"/>
    </location>
</feature>
<keyword evidence="4 8" id="KW-0732">Signal</keyword>
<dbReference type="InterPro" id="IPR029058">
    <property type="entry name" value="AB_hydrolase_fold"/>
</dbReference>
<dbReference type="Proteomes" id="UP001210211">
    <property type="component" value="Unassembled WGS sequence"/>
</dbReference>
<feature type="chain" id="PRO_5041783411" description="Carboxypeptidase" evidence="8">
    <location>
        <begin position="24"/>
        <end position="506"/>
    </location>
</feature>
<dbReference type="InterPro" id="IPR001563">
    <property type="entry name" value="Peptidase_S10"/>
</dbReference>
<evidence type="ECO:0000256" key="6">
    <source>
        <dbReference type="ARBA" id="ARBA00023157"/>
    </source>
</evidence>
<dbReference type="Gene3D" id="3.40.50.11320">
    <property type="match status" value="1"/>
</dbReference>
<keyword evidence="10" id="KW-1185">Reference proteome</keyword>
<keyword evidence="6" id="KW-1015">Disulfide bond</keyword>
<dbReference type="EMBL" id="JAMRDG010000001">
    <property type="protein sequence ID" value="KAJ3697122.1"/>
    <property type="molecule type" value="Genomic_DNA"/>
</dbReference>
<dbReference type="GO" id="GO:0005773">
    <property type="term" value="C:vacuole"/>
    <property type="evidence" value="ECO:0007669"/>
    <property type="project" value="TreeGrafter"/>
</dbReference>
<dbReference type="EC" id="3.4.16.-" evidence="8"/>
<keyword evidence="7" id="KW-0325">Glycoprotein</keyword>
<dbReference type="PANTHER" id="PTHR11802">
    <property type="entry name" value="SERINE PROTEASE FAMILY S10 SERINE CARBOXYPEPTIDASE"/>
    <property type="match status" value="1"/>
</dbReference>
<proteinExistence type="inferred from homology"/>
<dbReference type="InterPro" id="IPR018202">
    <property type="entry name" value="Ser_caboxypep_ser_AS"/>
</dbReference>
<dbReference type="PROSITE" id="PS00131">
    <property type="entry name" value="CARBOXYPEPT_SER_SER"/>
    <property type="match status" value="1"/>
</dbReference>
<dbReference type="Gene3D" id="6.10.250.940">
    <property type="match status" value="1"/>
</dbReference>
<keyword evidence="3 8" id="KW-0645">Protease</keyword>
<name>A0AAD6EQ78_9POAL</name>
<gene>
    <name evidence="9" type="ORF">LUZ61_000827</name>
</gene>
<comment type="similarity">
    <text evidence="1 8">Belongs to the peptidase S10 family.</text>
</comment>
<evidence type="ECO:0000256" key="7">
    <source>
        <dbReference type="ARBA" id="ARBA00023180"/>
    </source>
</evidence>
<evidence type="ECO:0000313" key="10">
    <source>
        <dbReference type="Proteomes" id="UP001210211"/>
    </source>
</evidence>
<sequence length="506" mass="55807">MRNRIPPCVLLFLLTVLLFKVSSQTHISVSKRQTDALNKLIFDPRKLHRHVSTTAEPILTSLSNLPVSKVYSQVGQKENDKIVKLPGQPETGVNFDQYGGYVTVDAERGRAFYYYFVEEATGGSDGGPDSKPLLLWLNGGPGCSSLGYGAMEELGPFRVMSDGKTLYLNPYSWNKAANVLFLESPAGVGFSYSNTTEDYSLNGDTKTAQDNVAFLVNWLERFPEYKGRDFYIAGESYAGHYVPQLAHAILAYNRKNKAQSINLKGITIGNAVINDDTDTSGMYDFFWTHALISDETINEIHKNCNFSLDSAGPSCNSALDGADSVFGNLDIYNIYAPLCTSTSTISPPKTPSIEHFDPCSDYYVDAYLNTPEVQEAMHANVTKLKQRWASCSDVITAWVDSASTVLPILTELTSKGIRVWVYSGDIDGRVPITSTRYSLNQLQLPVKLAWRAWYLNNEVGGFTTTYEGNLTLATVRGAGHEVPSYQPARGLTLIQCFLAGKQLPGM</sequence>
<accession>A0AAD6EQ78</accession>